<sequence length="348" mass="41292">MNIFTVVLKRLTRIGKILSSINWVTFLRLYHSDAQIIMWIPNTSLKYFGTDAFLWDMATLSSLVLERKAFKIVYGKGIGKYHNKKIFYTISHHYNVYKFDDSTTVLVYIAKQLELQGNTVFPKSQETIFWENKAHMHEAFDHAKVNIPRTKIYKSYEALLNSYLSYPFLVKAEHSCASEGVYKINSFKELNHLMQEEHFAAKNKNIIVQELINMRKDLRVILSRDEILLYYWRINPDKEWKPTSTSYGSQVDFDYFPEQWREHILKTFKSLNLTTGAFDITWQNDDLSTEPIYLEVSPYYQPNPKMDTHGKSYAFYKQHFTPFHCWDVKYVDIVFEIKHKQVQAYLAN</sequence>
<dbReference type="AlphaFoldDB" id="A0A1W2DDK3"/>
<dbReference type="InterPro" id="IPR011761">
    <property type="entry name" value="ATP-grasp"/>
</dbReference>
<dbReference type="PANTHER" id="PTHR21621">
    <property type="entry name" value="RIBOSOMAL PROTEIN S6 MODIFICATION PROTEIN"/>
    <property type="match status" value="1"/>
</dbReference>
<dbReference type="OrthoDB" id="1407247at2"/>
<keyword evidence="4" id="KW-1185">Reference proteome</keyword>
<evidence type="ECO:0000259" key="2">
    <source>
        <dbReference type="PROSITE" id="PS50975"/>
    </source>
</evidence>
<reference evidence="3 4" key="1">
    <citation type="submission" date="2017-04" db="EMBL/GenBank/DDBJ databases">
        <authorList>
            <person name="Afonso C.L."/>
            <person name="Miller P.J."/>
            <person name="Scott M.A."/>
            <person name="Spackman E."/>
            <person name="Goraichik I."/>
            <person name="Dimitrov K.M."/>
            <person name="Suarez D.L."/>
            <person name="Swayne D.E."/>
        </authorList>
    </citation>
    <scope>NUCLEOTIDE SEQUENCE [LARGE SCALE GENOMIC DNA]</scope>
    <source>
        <strain evidence="3 4">DSM 19625</strain>
    </source>
</reference>
<feature type="domain" description="ATP-grasp" evidence="2">
    <location>
        <begin position="137"/>
        <end position="322"/>
    </location>
</feature>
<dbReference type="SUPFAM" id="SSF56059">
    <property type="entry name" value="Glutathione synthetase ATP-binding domain-like"/>
    <property type="match status" value="1"/>
</dbReference>
<keyword evidence="1" id="KW-0547">Nucleotide-binding</keyword>
<protein>
    <submittedName>
        <fullName evidence="3">ATP-grasp domain-containing protein</fullName>
    </submittedName>
</protein>
<dbReference type="EMBL" id="FWYB01000006">
    <property type="protein sequence ID" value="SMC95166.1"/>
    <property type="molecule type" value="Genomic_DNA"/>
</dbReference>
<dbReference type="GO" id="GO:0005737">
    <property type="term" value="C:cytoplasm"/>
    <property type="evidence" value="ECO:0007669"/>
    <property type="project" value="TreeGrafter"/>
</dbReference>
<dbReference type="STRING" id="475255.SAMN04488101_106192"/>
<name>A0A1W2DDK3_9SPHI</name>
<dbReference type="RefSeq" id="WP_144009495.1">
    <property type="nucleotide sequence ID" value="NZ_FWYB01000006.1"/>
</dbReference>
<organism evidence="3 4">
    <name type="scientific">Pedobacter nyackensis</name>
    <dbReference type="NCBI Taxonomy" id="475255"/>
    <lineage>
        <taxon>Bacteria</taxon>
        <taxon>Pseudomonadati</taxon>
        <taxon>Bacteroidota</taxon>
        <taxon>Sphingobacteriia</taxon>
        <taxon>Sphingobacteriales</taxon>
        <taxon>Sphingobacteriaceae</taxon>
        <taxon>Pedobacter</taxon>
    </lineage>
</organism>
<accession>A0A1W2DDK3</accession>
<proteinExistence type="predicted"/>
<dbReference type="GO" id="GO:0005524">
    <property type="term" value="F:ATP binding"/>
    <property type="evidence" value="ECO:0007669"/>
    <property type="project" value="UniProtKB-UniRule"/>
</dbReference>
<dbReference type="PROSITE" id="PS50975">
    <property type="entry name" value="ATP_GRASP"/>
    <property type="match status" value="1"/>
</dbReference>
<evidence type="ECO:0000256" key="1">
    <source>
        <dbReference type="PROSITE-ProRule" id="PRU00409"/>
    </source>
</evidence>
<keyword evidence="1" id="KW-0067">ATP-binding</keyword>
<dbReference type="Gene3D" id="3.30.470.20">
    <property type="entry name" value="ATP-grasp fold, B domain"/>
    <property type="match status" value="1"/>
</dbReference>
<dbReference type="GO" id="GO:0046872">
    <property type="term" value="F:metal ion binding"/>
    <property type="evidence" value="ECO:0007669"/>
    <property type="project" value="InterPro"/>
</dbReference>
<dbReference type="PANTHER" id="PTHR21621:SF0">
    <property type="entry name" value="BETA-CITRYLGLUTAMATE SYNTHASE B-RELATED"/>
    <property type="match status" value="1"/>
</dbReference>
<dbReference type="InterPro" id="IPR013815">
    <property type="entry name" value="ATP_grasp_subdomain_1"/>
</dbReference>
<gene>
    <name evidence="3" type="ORF">SAMN04488101_106192</name>
</gene>
<dbReference type="Gene3D" id="3.30.1490.20">
    <property type="entry name" value="ATP-grasp fold, A domain"/>
    <property type="match status" value="1"/>
</dbReference>
<dbReference type="GO" id="GO:0016879">
    <property type="term" value="F:ligase activity, forming carbon-nitrogen bonds"/>
    <property type="evidence" value="ECO:0007669"/>
    <property type="project" value="TreeGrafter"/>
</dbReference>
<dbReference type="Proteomes" id="UP000192678">
    <property type="component" value="Unassembled WGS sequence"/>
</dbReference>
<evidence type="ECO:0000313" key="4">
    <source>
        <dbReference type="Proteomes" id="UP000192678"/>
    </source>
</evidence>
<evidence type="ECO:0000313" key="3">
    <source>
        <dbReference type="EMBL" id="SMC95166.1"/>
    </source>
</evidence>